<dbReference type="Proteomes" id="UP000196708">
    <property type="component" value="Chromosome 1"/>
</dbReference>
<dbReference type="KEGG" id="vga:BSQ33_07700"/>
<evidence type="ECO:0000313" key="1">
    <source>
        <dbReference type="EMBL" id="ASA55598.1"/>
    </source>
</evidence>
<protein>
    <submittedName>
        <fullName evidence="1">Uncharacterized protein</fullName>
    </submittedName>
</protein>
<sequence>MIPRFFVSGVKTDSYCFINSPSGAVVQWVSLLFKNGGLSRCREAIAGSNPCKEMASSPTPLFVIALTKWNESFAFVYALSSIWQYMTHRVEVTASELYCYWESNSNIVTEADFLFSQKMSDV</sequence>
<evidence type="ECO:0000313" key="2">
    <source>
        <dbReference type="Proteomes" id="UP000196708"/>
    </source>
</evidence>
<dbReference type="AlphaFoldDB" id="A0A1Z2SEM9"/>
<name>A0A1Z2SEM9_VIBGA</name>
<organism evidence="1 2">
    <name type="scientific">Vibrio gazogenes</name>
    <dbReference type="NCBI Taxonomy" id="687"/>
    <lineage>
        <taxon>Bacteria</taxon>
        <taxon>Pseudomonadati</taxon>
        <taxon>Pseudomonadota</taxon>
        <taxon>Gammaproteobacteria</taxon>
        <taxon>Vibrionales</taxon>
        <taxon>Vibrionaceae</taxon>
        <taxon>Vibrio</taxon>
    </lineage>
</organism>
<dbReference type="EMBL" id="CP018835">
    <property type="protein sequence ID" value="ASA55598.1"/>
    <property type="molecule type" value="Genomic_DNA"/>
</dbReference>
<accession>A0A1Z2SEM9</accession>
<proteinExistence type="predicted"/>
<gene>
    <name evidence="1" type="ORF">BSQ33_07700</name>
</gene>
<reference evidence="1 2" key="1">
    <citation type="submission" date="2016-12" db="EMBL/GenBank/DDBJ databases">
        <authorList>
            <person name="Song W.-J."/>
            <person name="Kurnit D.M."/>
        </authorList>
    </citation>
    <scope>NUCLEOTIDE SEQUENCE [LARGE SCALE GENOMIC DNA]</scope>
    <source>
        <strain evidence="1 2">ATCC 43942</strain>
    </source>
</reference>